<dbReference type="Gene3D" id="2.30.40.10">
    <property type="entry name" value="Urease, subunit C, domain 1"/>
    <property type="match status" value="2"/>
</dbReference>
<evidence type="ECO:0000313" key="3">
    <source>
        <dbReference type="Proteomes" id="UP000322214"/>
    </source>
</evidence>
<dbReference type="KEGG" id="mff:MFFC18_37520"/>
<dbReference type="Pfam" id="PF07969">
    <property type="entry name" value="Amidohydro_3"/>
    <property type="match status" value="1"/>
</dbReference>
<organism evidence="2 3">
    <name type="scientific">Mariniblastus fucicola</name>
    <dbReference type="NCBI Taxonomy" id="980251"/>
    <lineage>
        <taxon>Bacteria</taxon>
        <taxon>Pseudomonadati</taxon>
        <taxon>Planctomycetota</taxon>
        <taxon>Planctomycetia</taxon>
        <taxon>Pirellulales</taxon>
        <taxon>Pirellulaceae</taxon>
        <taxon>Mariniblastus</taxon>
    </lineage>
</organism>
<dbReference type="EC" id="3.5.1.-" evidence="2"/>
<dbReference type="OrthoDB" id="9775607at2"/>
<dbReference type="InterPro" id="IPR011059">
    <property type="entry name" value="Metal-dep_hydrolase_composite"/>
</dbReference>
<dbReference type="InterPro" id="IPR050378">
    <property type="entry name" value="Metallo-dep_Hydrolases_sf"/>
</dbReference>
<keyword evidence="2" id="KW-0378">Hydrolase</keyword>
<protein>
    <submittedName>
        <fullName evidence="2">Formyltransferase/hydrolase complex Fhc subunit A</fullName>
        <ecNumber evidence="2">3.5.1.-</ecNumber>
    </submittedName>
</protein>
<dbReference type="InterPro" id="IPR013108">
    <property type="entry name" value="Amidohydro_3"/>
</dbReference>
<evidence type="ECO:0000259" key="1">
    <source>
        <dbReference type="Pfam" id="PF07969"/>
    </source>
</evidence>
<dbReference type="PANTHER" id="PTHR11647">
    <property type="entry name" value="HYDRANTOINASE/DIHYDROPYRIMIDINASE FAMILY MEMBER"/>
    <property type="match status" value="1"/>
</dbReference>
<name>A0A5B9PC06_9BACT</name>
<reference evidence="2 3" key="1">
    <citation type="submission" date="2019-08" db="EMBL/GenBank/DDBJ databases">
        <title>Deep-cultivation of Planctomycetes and their phenomic and genomic characterization uncovers novel biology.</title>
        <authorList>
            <person name="Wiegand S."/>
            <person name="Jogler M."/>
            <person name="Boedeker C."/>
            <person name="Pinto D."/>
            <person name="Vollmers J."/>
            <person name="Rivas-Marin E."/>
            <person name="Kohn T."/>
            <person name="Peeters S.H."/>
            <person name="Heuer A."/>
            <person name="Rast P."/>
            <person name="Oberbeckmann S."/>
            <person name="Bunk B."/>
            <person name="Jeske O."/>
            <person name="Meyerdierks A."/>
            <person name="Storesund J.E."/>
            <person name="Kallscheuer N."/>
            <person name="Luecker S."/>
            <person name="Lage O.M."/>
            <person name="Pohl T."/>
            <person name="Merkel B.J."/>
            <person name="Hornburger P."/>
            <person name="Mueller R.-W."/>
            <person name="Bruemmer F."/>
            <person name="Labrenz M."/>
            <person name="Spormann A.M."/>
            <person name="Op den Camp H."/>
            <person name="Overmann J."/>
            <person name="Amann R."/>
            <person name="Jetten M.S.M."/>
            <person name="Mascher T."/>
            <person name="Medema M.H."/>
            <person name="Devos D.P."/>
            <person name="Kaster A.-K."/>
            <person name="Ovreas L."/>
            <person name="Rohde M."/>
            <person name="Galperin M.Y."/>
            <person name="Jogler C."/>
        </authorList>
    </citation>
    <scope>NUCLEOTIDE SEQUENCE [LARGE SCALE GENOMIC DNA]</scope>
    <source>
        <strain evidence="2 3">FC18</strain>
    </source>
</reference>
<dbReference type="SUPFAM" id="SSF51338">
    <property type="entry name" value="Composite domain of metallo-dependent hydrolases"/>
    <property type="match status" value="2"/>
</dbReference>
<keyword evidence="2" id="KW-0808">Transferase</keyword>
<sequence length="551" mass="60827">MSYLCLSGGRVVDPTNEVDQVIDVWILDGKIVAEPDADQQSSAGVRRIDVSGQIVMAGAIDMHCHIAGSKVNAARMMMPHLNRRSIEQSREFDRQWFHSGHMGAVPSLFATGYKYTGLGYTTCFDAAISPLAARHAHHDFNVIPGVDTGFFTLVGNNQYVMQCAADGNQQGMQNFLAWLLSKVGSYAPKVVNPGGVELWKQKRTGNARDLDQTIDGFKTTPRKILQSIAQAANAIDLPHPVHIHTNNLGIPGNWETTLGTMQALTGLRAHLTHIQFHSYGGGDESESSLCSKVAPLAEVINANPNLSVDVGQVMFGPTMSMTGDGPLGYYLQQIGAEKWYSADTEIESGCGVSPIEYKNRNFVHSLQWAIGLEWYLSVKNPWQVVMSTDHPNGGSFMAYPQIIRLLMDRSFRADMLNKVNSKVLEFSGLKDMDREYSLSEIAIITRSGPAKLLGLNQKGHLGVGADADVVVYREDDDKEKMFSVPRFVLKDGKVVVEDFEIRNVVHGRTLSTIRDYDIDAQGEIEKWFSQQYSIATESYGVESGEFARLVQ</sequence>
<dbReference type="GO" id="GO:0016810">
    <property type="term" value="F:hydrolase activity, acting on carbon-nitrogen (but not peptide) bonds"/>
    <property type="evidence" value="ECO:0007669"/>
    <property type="project" value="InterPro"/>
</dbReference>
<dbReference type="InterPro" id="IPR032466">
    <property type="entry name" value="Metal_Hydrolase"/>
</dbReference>
<dbReference type="NCBIfam" id="TIGR03121">
    <property type="entry name" value="one_C_dehyd_A"/>
    <property type="match status" value="1"/>
</dbReference>
<dbReference type="Gene3D" id="3.20.20.140">
    <property type="entry name" value="Metal-dependent hydrolases"/>
    <property type="match status" value="1"/>
</dbReference>
<dbReference type="RefSeq" id="WP_075083027.1">
    <property type="nucleotide sequence ID" value="NZ_CP042912.1"/>
</dbReference>
<evidence type="ECO:0000313" key="2">
    <source>
        <dbReference type="EMBL" id="QEG23848.1"/>
    </source>
</evidence>
<gene>
    <name evidence="2" type="primary">fhcA</name>
    <name evidence="2" type="ORF">MFFC18_37520</name>
</gene>
<dbReference type="Proteomes" id="UP000322214">
    <property type="component" value="Chromosome"/>
</dbReference>
<dbReference type="EMBL" id="CP042912">
    <property type="protein sequence ID" value="QEG23848.1"/>
    <property type="molecule type" value="Genomic_DNA"/>
</dbReference>
<dbReference type="PANTHER" id="PTHR11647:SF1">
    <property type="entry name" value="COLLAPSIN RESPONSE MEDIATOR PROTEIN"/>
    <property type="match status" value="1"/>
</dbReference>
<accession>A0A5B9PC06</accession>
<dbReference type="AlphaFoldDB" id="A0A5B9PC06"/>
<dbReference type="InterPro" id="IPR012027">
    <property type="entry name" value="Formylmethanofuran_DH_asu"/>
</dbReference>
<dbReference type="SUPFAM" id="SSF51556">
    <property type="entry name" value="Metallo-dependent hydrolases"/>
    <property type="match status" value="1"/>
</dbReference>
<feature type="domain" description="Amidohydrolase 3" evidence="1">
    <location>
        <begin position="48"/>
        <end position="496"/>
    </location>
</feature>
<dbReference type="GO" id="GO:0016740">
    <property type="term" value="F:transferase activity"/>
    <property type="evidence" value="ECO:0007669"/>
    <property type="project" value="UniProtKB-KW"/>
</dbReference>
<proteinExistence type="predicted"/>
<dbReference type="STRING" id="980251.GCA_001642875_00233"/>
<keyword evidence="3" id="KW-1185">Reference proteome</keyword>